<dbReference type="GO" id="GO:0006405">
    <property type="term" value="P:RNA export from nucleus"/>
    <property type="evidence" value="ECO:0007669"/>
    <property type="project" value="TreeGrafter"/>
</dbReference>
<evidence type="ECO:0000313" key="12">
    <source>
        <dbReference type="EMBL" id="KYQ90088.1"/>
    </source>
</evidence>
<keyword evidence="7" id="KW-0811">Translocation</keyword>
<dbReference type="Pfam" id="PF21240">
    <property type="entry name" value="Nup98_GLEBS"/>
    <property type="match status" value="1"/>
</dbReference>
<dbReference type="Pfam" id="PF04096">
    <property type="entry name" value="Nucleoporin2"/>
    <property type="match status" value="1"/>
</dbReference>
<dbReference type="OMA" id="PMGKGLN"/>
<comment type="caution">
    <text evidence="12">The sequence shown here is derived from an EMBL/GenBank/DDBJ whole genome shotgun (WGS) entry which is preliminary data.</text>
</comment>
<dbReference type="InterPro" id="IPR037665">
    <property type="entry name" value="Nucleoporin_S59-like"/>
</dbReference>
<feature type="region of interest" description="Disordered" evidence="10">
    <location>
        <begin position="48"/>
        <end position="109"/>
    </location>
</feature>
<dbReference type="PROSITE" id="PS51434">
    <property type="entry name" value="NUP_C"/>
    <property type="match status" value="1"/>
</dbReference>
<evidence type="ECO:0000259" key="11">
    <source>
        <dbReference type="PROSITE" id="PS51434"/>
    </source>
</evidence>
<name>A0A151Z828_TIELA</name>
<evidence type="ECO:0000256" key="6">
    <source>
        <dbReference type="ARBA" id="ARBA00022927"/>
    </source>
</evidence>
<dbReference type="PANTHER" id="PTHR23198">
    <property type="entry name" value="NUCLEOPORIN"/>
    <property type="match status" value="1"/>
</dbReference>
<dbReference type="Proteomes" id="UP000076078">
    <property type="component" value="Unassembled WGS sequence"/>
</dbReference>
<dbReference type="GO" id="GO:0017056">
    <property type="term" value="F:structural constituent of nuclear pore"/>
    <property type="evidence" value="ECO:0007669"/>
    <property type="project" value="InterPro"/>
</dbReference>
<dbReference type="InterPro" id="IPR036903">
    <property type="entry name" value="Nup98_auto-Pept-S59_dom_sf"/>
</dbReference>
<sequence>MFSAFGAKPAATSTGFGGGLFGQSTAQPSTTFGGGGLFSGGAQPSTFSAPQSTLFGGTSAQTTQSFGGFGTTNPTTTSSFAPSLLPSTTSTFGTSQPTSTPFGGFGATTAQTSTPFTGLLGAPQQTSSTGSTFFGAPQQTSTFTSFGQTQPTSTGLFGGTTLGTPGGGLGQPQQQQQQMPGTPYPYNSTSVDSNTYISITAMDQYSNKSFEELRLEDIKNNRYLGKNSPPSGLMTPGQSSLGGTSLGGGSTNLFGQTTTQPPNLFGQAQTQPTSPFSSLSTGAPSSPFGQTTTQATSLFGSNTSQPTNSSLFGPTPATQPQALFGQNTSQPTTAGLFGSTPATQPQTQTTNLFGQQPTTTPSLFGQSQTTAQPANTNLFGQPTQTQPTNLFGQPQTQTTANPSIFGQTPATTSTPSLFGQSQTTAQPSGLFGQQQTSASTSLFGPTTSTAQPTNLFGQPQTSAPTTSLFGQTTSTAQPPSLFGQTQTQAQAATSIFGSTATSQPTTSTNLFGSQTSATQPTLSLGSFQTTTPFSLTSQTSSLSQQNAANTSLFGTQPQTSTSLLGQGTLTGFPQNNNATPSLSLAPSLSGTQLSLTSQTSSLAQPNANTSLFGNPQTQQQIQPQQQFLNPQAQQPNYGATGQFGSPYQPIPDINPIKSLVKSVQQSAPTTLGSSIGFNNSSLSTSMLSSQRSNISQPSYLPKSTTKLSLKKSFGLDSDGDQSSLSSGSNSDTNSGLFTGMKFISKYQKNLNINTQDLTEDKLKKAKPQQTMNQQATSSSLFNNNNNVQQSSSTSEPQQQQNLQSSNGLHSTSPTGSGLSNLTSFQPVLNNSTSSTFNNVNNNVQPQQQQQVQQKNPRAPKLDNPSCDLVFTPTLEELSTKSDQQLANVDNFRVSNKYGILQYEEPVDLREQVLDKIISIKHNIVSVYDEEYGDKPPMGKGLNHKANITLFDIKPAKGSIEQFREKILKIHKRDGSEFISYEDSTWRFRVKHFSKYGLLDDDDEEMENTPTTKPTSTTTTVPQVTEKPKVTTTTTAPKTKSRFSAPIDMDSDSDDTSNEEEVDAPQKKHQKLFPKSFNASVQTNTGLFNQPSSMVSQLSQPQSTIPPVSRSEENQSKMARSNFQVSTNFPVMSKVPSQSQFKNNVQQATKPLVLPVAPIPQQHSNNFQVLTNQVVPELNKMPAITLDNTLIPTKKSVVSQYIKSTSRADESFTMRRSFRVSFTTSGKLVSLSKSKLNCLVISKIPVNTNTGNKNDLKIIEFLRSHISNSSLIPSEKVAQREAYGLFQLSNVQEQIQSQLSGEKNDYSDYYTRIWSLLLNLFGDMESSASNKSSQDQLLARKVKINQWLKAAIEPLVNEELKSNNPYLDQLFINLTGKKVVKASELANANKDYRLATMMSQVWSVPMGKKYLLEQINQYKQRGLDKFIDAKRMQILQLLSGEIDPVYKDINDWIRSFAINYWYKFSLGDSNLQEVLKSYQDSYSANRSIAPFPPHLVDPKQRYQSKVIPYYDACYLLLNLFISTDSSTLSSLIHPGNIGRDKLDYFMPWALNSVLTSIPSLCSIPEIKNQSTLHSSFAMQLESMGHWQWAIYVLLHSKYQTIQFREQSITSLLSRYAHKMTESDRKFLVDQLKLPQLWLDQVYSWYLSYQASSVSPSELNNPQMDRNRIEYFFKSNQFSQAHELLLNNLGPIAIIQSDYDELQKYLLDLQPYNNQISNWQSGGSIYLEFIEISINVRAVIRSFSQRQVSGLSQKLQQLKEMSKRIDQLSLVIPKDLSSKLYPENFRVSLKEISKYLLQLKISLQDLFQINKLETDHTLDYVNCLDLNEENRSLFIDNLSEKIQHDILSSIY</sequence>
<proteinExistence type="inferred from homology"/>
<dbReference type="SUPFAM" id="SSF82215">
    <property type="entry name" value="C-terminal autoproteolytic domain of nucleoporin nup98"/>
    <property type="match status" value="1"/>
</dbReference>
<dbReference type="STRING" id="361077.A0A151Z828"/>
<evidence type="ECO:0000256" key="10">
    <source>
        <dbReference type="SAM" id="MobiDB-lite"/>
    </source>
</evidence>
<feature type="compositionally biased region" description="Acidic residues" evidence="10">
    <location>
        <begin position="1048"/>
        <end position="1062"/>
    </location>
</feature>
<reference evidence="12 13" key="1">
    <citation type="submission" date="2015-12" db="EMBL/GenBank/DDBJ databases">
        <title>Dictyostelia acquired genes for synthesis and detection of signals that induce cell-type specialization by lateral gene transfer from prokaryotes.</title>
        <authorList>
            <person name="Gloeckner G."/>
            <person name="Schaap P."/>
        </authorList>
    </citation>
    <scope>NUCLEOTIDE SEQUENCE [LARGE SCALE GENOMIC DNA]</scope>
    <source>
        <strain evidence="12 13">TK</strain>
    </source>
</reference>
<feature type="domain" description="Peptidase S59" evidence="11">
    <location>
        <begin position="865"/>
        <end position="992"/>
    </location>
</feature>
<dbReference type="OrthoDB" id="21062at2759"/>
<evidence type="ECO:0000256" key="7">
    <source>
        <dbReference type="ARBA" id="ARBA00023010"/>
    </source>
</evidence>
<evidence type="ECO:0000256" key="1">
    <source>
        <dbReference type="ARBA" id="ARBA00004567"/>
    </source>
</evidence>
<evidence type="ECO:0000256" key="9">
    <source>
        <dbReference type="ARBA" id="ARBA00023242"/>
    </source>
</evidence>
<feature type="region of interest" description="Disordered" evidence="10">
    <location>
        <begin position="711"/>
        <end position="731"/>
    </location>
</feature>
<dbReference type="GO" id="GO:0044614">
    <property type="term" value="C:nuclear pore cytoplasmic filaments"/>
    <property type="evidence" value="ECO:0007669"/>
    <property type="project" value="TreeGrafter"/>
</dbReference>
<feature type="compositionally biased region" description="Low complexity" evidence="10">
    <location>
        <begin position="61"/>
        <end position="80"/>
    </location>
</feature>
<keyword evidence="13" id="KW-1185">Reference proteome</keyword>
<feature type="compositionally biased region" description="Polar residues" evidence="10">
    <location>
        <begin position="351"/>
        <end position="478"/>
    </location>
</feature>
<dbReference type="GO" id="GO:0008139">
    <property type="term" value="F:nuclear localization sequence binding"/>
    <property type="evidence" value="ECO:0007669"/>
    <property type="project" value="TreeGrafter"/>
</dbReference>
<dbReference type="Gene3D" id="1.25.40.690">
    <property type="match status" value="1"/>
</dbReference>
<evidence type="ECO:0000256" key="4">
    <source>
        <dbReference type="ARBA" id="ARBA00022813"/>
    </source>
</evidence>
<feature type="compositionally biased region" description="Polar residues" evidence="10">
    <location>
        <begin position="636"/>
        <end position="645"/>
    </location>
</feature>
<keyword evidence="6" id="KW-0653">Protein transport</keyword>
<dbReference type="EMBL" id="LODT01000037">
    <property type="protein sequence ID" value="KYQ90088.1"/>
    <property type="molecule type" value="Genomic_DNA"/>
</dbReference>
<dbReference type="InterPro" id="IPR007230">
    <property type="entry name" value="Nup98_auto-Pept-S59_dom"/>
</dbReference>
<feature type="compositionally biased region" description="Polar residues" evidence="10">
    <location>
        <begin position="252"/>
        <end position="333"/>
    </location>
</feature>
<feature type="compositionally biased region" description="Low complexity" evidence="10">
    <location>
        <begin position="580"/>
        <end position="604"/>
    </location>
</feature>
<gene>
    <name evidence="12" type="ORF">DLAC_08674</name>
</gene>
<dbReference type="InterPro" id="IPR025574">
    <property type="entry name" value="Nucleoporin_FG_rpt"/>
</dbReference>
<feature type="compositionally biased region" description="Polar residues" evidence="10">
    <location>
        <begin position="85"/>
        <end position="101"/>
    </location>
</feature>
<dbReference type="GO" id="GO:0034398">
    <property type="term" value="P:telomere tethering at nuclear periphery"/>
    <property type="evidence" value="ECO:0007669"/>
    <property type="project" value="TreeGrafter"/>
</dbReference>
<keyword evidence="5" id="KW-0509">mRNA transport</keyword>
<feature type="compositionally biased region" description="Low complexity" evidence="10">
    <location>
        <begin position="1008"/>
        <end position="1037"/>
    </location>
</feature>
<evidence type="ECO:0000313" key="13">
    <source>
        <dbReference type="Proteomes" id="UP000076078"/>
    </source>
</evidence>
<feature type="compositionally biased region" description="Low complexity" evidence="10">
    <location>
        <begin position="558"/>
        <end position="571"/>
    </location>
</feature>
<keyword evidence="3" id="KW-0813">Transport</keyword>
<keyword evidence="4" id="KW-0068">Autocatalytic cleavage</keyword>
<dbReference type="Gene3D" id="1.10.10.2360">
    <property type="match status" value="1"/>
</dbReference>
<feature type="region of interest" description="Disordered" evidence="10">
    <location>
        <begin position="552"/>
        <end position="618"/>
    </location>
</feature>
<dbReference type="Pfam" id="PF13634">
    <property type="entry name" value="Nucleoporin_FG"/>
    <property type="match status" value="4"/>
</dbReference>
<feature type="region of interest" description="Disordered" evidence="10">
    <location>
        <begin position="222"/>
        <end position="518"/>
    </location>
</feature>
<feature type="compositionally biased region" description="Low complexity" evidence="10">
    <location>
        <begin position="776"/>
        <end position="808"/>
    </location>
</feature>
<dbReference type="FunCoup" id="A0A151Z828">
    <property type="interactions" value="110"/>
</dbReference>
<dbReference type="Pfam" id="PF12110">
    <property type="entry name" value="Nup96"/>
    <property type="match status" value="1"/>
</dbReference>
<dbReference type="GO" id="GO:0006606">
    <property type="term" value="P:protein import into nucleus"/>
    <property type="evidence" value="ECO:0007669"/>
    <property type="project" value="TreeGrafter"/>
</dbReference>
<dbReference type="Gene3D" id="3.30.1610.10">
    <property type="entry name" value="Peptidase S59, nucleoporin"/>
    <property type="match status" value="1"/>
</dbReference>
<feature type="region of interest" description="Disordered" evidence="10">
    <location>
        <begin position="1000"/>
        <end position="1069"/>
    </location>
</feature>
<feature type="compositionally biased region" description="Polar residues" evidence="10">
    <location>
        <begin position="48"/>
        <end position="60"/>
    </location>
</feature>
<evidence type="ECO:0000256" key="8">
    <source>
        <dbReference type="ARBA" id="ARBA00023132"/>
    </source>
</evidence>
<feature type="compositionally biased region" description="Polar residues" evidence="10">
    <location>
        <begin position="495"/>
        <end position="518"/>
    </location>
</feature>
<protein>
    <submittedName>
        <fullName evidence="12">Putative nucleoporin 98</fullName>
    </submittedName>
</protein>
<dbReference type="GO" id="GO:0000973">
    <property type="term" value="P:post-transcriptional tethering of RNA polymerase II gene DNA at nuclear periphery"/>
    <property type="evidence" value="ECO:0007669"/>
    <property type="project" value="TreeGrafter"/>
</dbReference>
<feature type="compositionally biased region" description="Polar residues" evidence="10">
    <location>
        <begin position="809"/>
        <end position="836"/>
    </location>
</feature>
<feature type="region of interest" description="Disordered" evidence="10">
    <location>
        <begin position="761"/>
        <end position="840"/>
    </location>
</feature>
<comment type="subcellular location">
    <subcellularLocation>
        <location evidence="1">Nucleus</location>
        <location evidence="1">Nuclear pore complex</location>
    </subcellularLocation>
</comment>
<dbReference type="GO" id="GO:0051028">
    <property type="term" value="P:mRNA transport"/>
    <property type="evidence" value="ECO:0007669"/>
    <property type="project" value="UniProtKB-KW"/>
</dbReference>
<evidence type="ECO:0000256" key="3">
    <source>
        <dbReference type="ARBA" id="ARBA00022448"/>
    </source>
</evidence>
<organism evidence="12 13">
    <name type="scientific">Tieghemostelium lacteum</name>
    <name type="common">Slime mold</name>
    <name type="synonym">Dictyostelium lacteum</name>
    <dbReference type="NCBI Taxonomy" id="361077"/>
    <lineage>
        <taxon>Eukaryota</taxon>
        <taxon>Amoebozoa</taxon>
        <taxon>Evosea</taxon>
        <taxon>Eumycetozoa</taxon>
        <taxon>Dictyostelia</taxon>
        <taxon>Dictyosteliales</taxon>
        <taxon>Raperosteliaceae</taxon>
        <taxon>Tieghemostelium</taxon>
    </lineage>
</organism>
<feature type="region of interest" description="Disordered" evidence="10">
    <location>
        <begin position="845"/>
        <end position="864"/>
    </location>
</feature>
<comment type="similarity">
    <text evidence="2">Belongs to the nucleoporin GLFG family.</text>
</comment>
<feature type="compositionally biased region" description="Low complexity" evidence="10">
    <location>
        <begin position="340"/>
        <end position="350"/>
    </location>
</feature>
<dbReference type="PANTHER" id="PTHR23198:SF6">
    <property type="entry name" value="NUCLEAR PORE COMPLEX PROTEIN NUP98-NUP96"/>
    <property type="match status" value="1"/>
</dbReference>
<dbReference type="InterPro" id="IPR021967">
    <property type="entry name" value="Nup98_C"/>
</dbReference>
<keyword evidence="8" id="KW-0906">Nuclear pore complex</keyword>
<keyword evidence="9" id="KW-0539">Nucleus</keyword>
<feature type="compositionally biased region" description="Polar residues" evidence="10">
    <location>
        <begin position="605"/>
        <end position="614"/>
    </location>
</feature>
<accession>A0A151Z828</accession>
<dbReference type="InParanoid" id="A0A151Z828"/>
<feature type="region of interest" description="Disordered" evidence="10">
    <location>
        <begin position="631"/>
        <end position="650"/>
    </location>
</feature>
<evidence type="ECO:0000256" key="5">
    <source>
        <dbReference type="ARBA" id="ARBA00022816"/>
    </source>
</evidence>
<feature type="compositionally biased region" description="Low complexity" evidence="10">
    <location>
        <begin position="484"/>
        <end position="493"/>
    </location>
</feature>
<dbReference type="GO" id="GO:0003723">
    <property type="term" value="F:RNA binding"/>
    <property type="evidence" value="ECO:0007669"/>
    <property type="project" value="TreeGrafter"/>
</dbReference>
<evidence type="ECO:0000256" key="2">
    <source>
        <dbReference type="ARBA" id="ARBA00008926"/>
    </source>
</evidence>